<evidence type="ECO:0000256" key="6">
    <source>
        <dbReference type="ARBA" id="ARBA00022771"/>
    </source>
</evidence>
<keyword evidence="4 11" id="KW-0479">Metal-binding</keyword>
<dbReference type="GO" id="GO:0005737">
    <property type="term" value="C:cytoplasm"/>
    <property type="evidence" value="ECO:0000318"/>
    <property type="project" value="GO_Central"/>
</dbReference>
<dbReference type="PROSITE" id="PS51997">
    <property type="entry name" value="UPF1_CH_RICH"/>
    <property type="match status" value="1"/>
</dbReference>
<dbReference type="InterPro" id="IPR041677">
    <property type="entry name" value="DNA2/NAM7_AAA_11"/>
</dbReference>
<feature type="region of interest" description="CC/SHH/C" evidence="11">
    <location>
        <begin position="62"/>
        <end position="90"/>
    </location>
</feature>
<dbReference type="GO" id="GO:0016787">
    <property type="term" value="F:hydrolase activity"/>
    <property type="evidence" value="ECO:0007669"/>
    <property type="project" value="UniProtKB-KW"/>
</dbReference>
<dbReference type="InterPro" id="IPR047187">
    <property type="entry name" value="SF1_C_Upf1"/>
</dbReference>
<dbReference type="SMR" id="A2DPW5"/>
<dbReference type="VEuPathDB" id="TrichDB:TVAG_453890"/>
<dbReference type="GO" id="GO:0005524">
    <property type="term" value="F:ATP binding"/>
    <property type="evidence" value="ECO:0007669"/>
    <property type="project" value="UniProtKB-KW"/>
</dbReference>
<dbReference type="PANTHER" id="PTHR10887">
    <property type="entry name" value="DNA2/NAM7 HELICASE FAMILY"/>
    <property type="match status" value="1"/>
</dbReference>
<accession>A2DPW5</accession>
<dbReference type="EMBL" id="DS113229">
    <property type="protein sequence ID" value="EAY17561.1"/>
    <property type="molecule type" value="Genomic_DNA"/>
</dbReference>
<dbReference type="Proteomes" id="UP000001542">
    <property type="component" value="Unassembled WGS sequence"/>
</dbReference>
<keyword evidence="10" id="KW-0067">ATP-binding</keyword>
<organism evidence="14 15">
    <name type="scientific">Trichomonas vaginalis (strain ATCC PRA-98 / G3)</name>
    <dbReference type="NCBI Taxonomy" id="412133"/>
    <lineage>
        <taxon>Eukaryota</taxon>
        <taxon>Metamonada</taxon>
        <taxon>Parabasalia</taxon>
        <taxon>Trichomonadida</taxon>
        <taxon>Trichomonadidae</taxon>
        <taxon>Trichomonas</taxon>
    </lineage>
</organism>
<dbReference type="FunFam" id="3.40.50.300:FF:000097">
    <property type="entry name" value="Regulator of nonsense transcripts 1"/>
    <property type="match status" value="1"/>
</dbReference>
<dbReference type="KEGG" id="tva:4775578"/>
<dbReference type="Pfam" id="PF13086">
    <property type="entry name" value="AAA_11"/>
    <property type="match status" value="2"/>
</dbReference>
<proteinExistence type="inferred from homology"/>
<keyword evidence="9 11" id="KW-0862">Zinc</keyword>
<dbReference type="STRING" id="5722.A2DPW5"/>
<dbReference type="GO" id="GO:0003723">
    <property type="term" value="F:RNA binding"/>
    <property type="evidence" value="ECO:0000318"/>
    <property type="project" value="GO_Central"/>
</dbReference>
<protein>
    <submittedName>
        <fullName evidence="14">Regulator of nonsense transcripts 1, putative</fullName>
    </submittedName>
</protein>
<dbReference type="AlphaFoldDB" id="A2DPW5"/>
<evidence type="ECO:0000256" key="11">
    <source>
        <dbReference type="PROSITE-ProRule" id="PRU01341"/>
    </source>
</evidence>
<evidence type="ECO:0000256" key="5">
    <source>
        <dbReference type="ARBA" id="ARBA00022741"/>
    </source>
</evidence>
<dbReference type="InterPro" id="IPR003593">
    <property type="entry name" value="AAA+_ATPase"/>
</dbReference>
<evidence type="ECO:0000256" key="2">
    <source>
        <dbReference type="ARBA" id="ARBA00007913"/>
    </source>
</evidence>
<keyword evidence="6 11" id="KW-0863">Zinc-finger</keyword>
<evidence type="ECO:0000256" key="3">
    <source>
        <dbReference type="ARBA" id="ARBA00022490"/>
    </source>
</evidence>
<evidence type="ECO:0000256" key="12">
    <source>
        <dbReference type="SAM" id="MobiDB-lite"/>
    </source>
</evidence>
<dbReference type="eggNOG" id="KOG1802">
    <property type="taxonomic scope" value="Eukaryota"/>
</dbReference>
<feature type="domain" description="Upf1" evidence="13">
    <location>
        <begin position="40"/>
        <end position="199"/>
    </location>
</feature>
<evidence type="ECO:0000256" key="1">
    <source>
        <dbReference type="ARBA" id="ARBA00004496"/>
    </source>
</evidence>
<dbReference type="Gene3D" id="3.40.50.300">
    <property type="entry name" value="P-loop containing nucleotide triphosphate hydrolases"/>
    <property type="match status" value="2"/>
</dbReference>
<evidence type="ECO:0000256" key="8">
    <source>
        <dbReference type="ARBA" id="ARBA00022806"/>
    </source>
</evidence>
<evidence type="ECO:0000256" key="4">
    <source>
        <dbReference type="ARBA" id="ARBA00022723"/>
    </source>
</evidence>
<dbReference type="InParanoid" id="A2DPW5"/>
<reference evidence="14" key="1">
    <citation type="submission" date="2006-10" db="EMBL/GenBank/DDBJ databases">
        <authorList>
            <person name="Amadeo P."/>
            <person name="Zhao Q."/>
            <person name="Wortman J."/>
            <person name="Fraser-Liggett C."/>
            <person name="Carlton J."/>
        </authorList>
    </citation>
    <scope>NUCLEOTIDE SEQUENCE</scope>
    <source>
        <strain evidence="14">G3</strain>
    </source>
</reference>
<dbReference type="GO" id="GO:0008270">
    <property type="term" value="F:zinc ion binding"/>
    <property type="evidence" value="ECO:0007669"/>
    <property type="project" value="UniProtKB-UniRule"/>
</dbReference>
<dbReference type="InterPro" id="IPR041679">
    <property type="entry name" value="DNA2/NAM7-like_C"/>
</dbReference>
<dbReference type="CDD" id="cd18808">
    <property type="entry name" value="SF1_C_Upf1"/>
    <property type="match status" value="1"/>
</dbReference>
<dbReference type="InterPro" id="IPR018999">
    <property type="entry name" value="UPF1_CH/ZBD"/>
</dbReference>
<evidence type="ECO:0000256" key="7">
    <source>
        <dbReference type="ARBA" id="ARBA00022801"/>
    </source>
</evidence>
<sequence length="882" mass="98833">MTEKKQANDRAWSANDNAVKGSVGYTPKEDPTIDDEPQEELVIDRPCCSYCLCDIPECLVKDKAIGRWFCNGRGKALHSHIIHHLVKSRHMEIELPPQNPYSQIPMTCYLCHSTNIFRLSFVQSQKTGKYFVLCRECCNDPQLHLYSLDLAHRQLIVQQTQMLEWLVRPPSHAESKDGFRFCDITPTDMDLLEETWPKNPNATILDLPQIRKSTTIPKTKPTYKDIRDYATTYNTLVKLEMDYDKQVTESMIYRNVKINFKREGYNRFTGTFSFPISETSRPINIGDTFLVKCGAYEAKGSLERTLGVGEIELLFIRQPTPPEDAIFTVQLVWLDTSFVRMIGAIAKMPQSPQTSTANIIKEVIMGHLPDTIPTLPGEPNRSPVVKGIPTLNLSQVNAVSYALKSPFCMIQGPPGTGKTTTIAALVTRFLQAKAGPVLVCAPSNAAVERVTEAIASTHASVCRVISTSRTDIEAIDDKYALHNMVYSLDCAESRRLNDMLIERSNRDFSEDEEKKFKDLRKSLENRVIDAADVITCTCITSADPRLATKVFPTVIIDEATQAVEPEILIPIMHGSKQVCLVGDHMQLGPVVTNPKCVEAGLGNSIVQRLVQLGLRPQRLLTQYRMHPVLSEFPSNTFYDGELMNGIPAEKRTPQQPVFNWPKPSFPLMFYNNVNNEEEISNSGTSYINAFEATIVSQIVTQLCKAGVDPQQIGIISPYSGQKFYLQNFLASMATLPSSFYQRLAIASVDSFQGGEKDYIIMSCVRCNPHGSIGFLKDYRRLNVALTRAKYGLIIVGCARVLSKSILWYNLLRHCQEQHVLVEGSIMDLKESPCVLQKPSVKQSEIFPGIPVGEFGKDMVPNTVESNFDNDDNDGEAYFNTVS</sequence>
<dbReference type="OMA" id="QYMQMNG"/>
<dbReference type="InterPro" id="IPR027417">
    <property type="entry name" value="P-loop_NTPase"/>
</dbReference>
<name>A2DPW5_TRIV3</name>
<dbReference type="PANTHER" id="PTHR10887:SF364">
    <property type="entry name" value="REGULATOR OF NONSENSE TRANSCRIPTS 1"/>
    <property type="match status" value="1"/>
</dbReference>
<keyword evidence="8" id="KW-0347">Helicase</keyword>
<dbReference type="CDD" id="cd21400">
    <property type="entry name" value="ZBD_UPF1-like"/>
    <property type="match status" value="1"/>
</dbReference>
<dbReference type="CDD" id="cd18039">
    <property type="entry name" value="DEXXQc_UPF1"/>
    <property type="match status" value="1"/>
</dbReference>
<evidence type="ECO:0000256" key="9">
    <source>
        <dbReference type="ARBA" id="ARBA00022833"/>
    </source>
</evidence>
<dbReference type="VEuPathDB" id="TrichDB:TVAGG3_0552350"/>
<dbReference type="RefSeq" id="XP_001329696.1">
    <property type="nucleotide sequence ID" value="XM_001329661.1"/>
</dbReference>
<dbReference type="FunCoup" id="A2DPW5">
    <property type="interactions" value="1202"/>
</dbReference>
<keyword evidence="15" id="KW-1185">Reference proteome</keyword>
<feature type="region of interest" description="C3H" evidence="11">
    <location>
        <begin position="48"/>
        <end position="80"/>
    </location>
</feature>
<dbReference type="Pfam" id="PF13087">
    <property type="entry name" value="AAA_12"/>
    <property type="match status" value="1"/>
</dbReference>
<evidence type="ECO:0000256" key="10">
    <source>
        <dbReference type="ARBA" id="ARBA00022840"/>
    </source>
</evidence>
<reference evidence="14" key="2">
    <citation type="journal article" date="2007" name="Science">
        <title>Draft genome sequence of the sexually transmitted pathogen Trichomonas vaginalis.</title>
        <authorList>
            <person name="Carlton J.M."/>
            <person name="Hirt R.P."/>
            <person name="Silva J.C."/>
            <person name="Delcher A.L."/>
            <person name="Schatz M."/>
            <person name="Zhao Q."/>
            <person name="Wortman J.R."/>
            <person name="Bidwell S.L."/>
            <person name="Alsmark U.C.M."/>
            <person name="Besteiro S."/>
            <person name="Sicheritz-Ponten T."/>
            <person name="Noel C.J."/>
            <person name="Dacks J.B."/>
            <person name="Foster P.G."/>
            <person name="Simillion C."/>
            <person name="Van de Peer Y."/>
            <person name="Miranda-Saavedra D."/>
            <person name="Barton G.J."/>
            <person name="Westrop G.D."/>
            <person name="Mueller S."/>
            <person name="Dessi D."/>
            <person name="Fiori P.L."/>
            <person name="Ren Q."/>
            <person name="Paulsen I."/>
            <person name="Zhang H."/>
            <person name="Bastida-Corcuera F.D."/>
            <person name="Simoes-Barbosa A."/>
            <person name="Brown M.T."/>
            <person name="Hayes R.D."/>
            <person name="Mukherjee M."/>
            <person name="Okumura C.Y."/>
            <person name="Schneider R."/>
            <person name="Smith A.J."/>
            <person name="Vanacova S."/>
            <person name="Villalvazo M."/>
            <person name="Haas B.J."/>
            <person name="Pertea M."/>
            <person name="Feldblyum T.V."/>
            <person name="Utterback T.R."/>
            <person name="Shu C.L."/>
            <person name="Osoegawa K."/>
            <person name="de Jong P.J."/>
            <person name="Hrdy I."/>
            <person name="Horvathova L."/>
            <person name="Zubacova Z."/>
            <person name="Dolezal P."/>
            <person name="Malik S.B."/>
            <person name="Logsdon J.M. Jr."/>
            <person name="Henze K."/>
            <person name="Gupta A."/>
            <person name="Wang C.C."/>
            <person name="Dunne R.L."/>
            <person name="Upcroft J.A."/>
            <person name="Upcroft P."/>
            <person name="White O."/>
            <person name="Salzberg S.L."/>
            <person name="Tang P."/>
            <person name="Chiu C.-H."/>
            <person name="Lee Y.-S."/>
            <person name="Embley T.M."/>
            <person name="Coombs G.H."/>
            <person name="Mottram J.C."/>
            <person name="Tachezy J."/>
            <person name="Fraser-Liggett C.M."/>
            <person name="Johnson P.J."/>
        </authorList>
    </citation>
    <scope>NUCLEOTIDE SEQUENCE [LARGE SCALE GENOMIC DNA]</scope>
    <source>
        <strain evidence="14">G3</strain>
    </source>
</reference>
<evidence type="ECO:0000313" key="15">
    <source>
        <dbReference type="Proteomes" id="UP000001542"/>
    </source>
</evidence>
<comment type="subcellular location">
    <subcellularLocation>
        <location evidence="1">Cytoplasm</location>
    </subcellularLocation>
</comment>
<dbReference type="SUPFAM" id="SSF52540">
    <property type="entry name" value="P-loop containing nucleoside triphosphate hydrolases"/>
    <property type="match status" value="1"/>
</dbReference>
<keyword evidence="7" id="KW-0378">Hydrolase</keyword>
<dbReference type="Pfam" id="PF09416">
    <property type="entry name" value="UPF1_Zn_bind"/>
    <property type="match status" value="1"/>
</dbReference>
<comment type="similarity">
    <text evidence="2">Belongs to the DNA2/NAM7 helicase family.</text>
</comment>
<evidence type="ECO:0000259" key="13">
    <source>
        <dbReference type="PROSITE" id="PS51997"/>
    </source>
</evidence>
<dbReference type="GO" id="GO:0003724">
    <property type="term" value="F:RNA helicase activity"/>
    <property type="evidence" value="ECO:0000318"/>
    <property type="project" value="GO_Central"/>
</dbReference>
<dbReference type="SMART" id="SM00382">
    <property type="entry name" value="AAA"/>
    <property type="match status" value="1"/>
</dbReference>
<feature type="region of interest" description="C4" evidence="11">
    <location>
        <begin position="108"/>
        <end position="138"/>
    </location>
</feature>
<keyword evidence="3" id="KW-0963">Cytoplasm</keyword>
<dbReference type="OrthoDB" id="6513042at2759"/>
<dbReference type="GO" id="GO:0000184">
    <property type="term" value="P:nuclear-transcribed mRNA catabolic process, nonsense-mediated decay"/>
    <property type="evidence" value="ECO:0000318"/>
    <property type="project" value="GO_Central"/>
</dbReference>
<evidence type="ECO:0000313" key="14">
    <source>
        <dbReference type="EMBL" id="EAY17561.1"/>
    </source>
</evidence>
<dbReference type="InterPro" id="IPR045055">
    <property type="entry name" value="DNA2/NAM7-like"/>
</dbReference>
<gene>
    <name evidence="14" type="ORF">TVAG_453890</name>
</gene>
<keyword evidence="5" id="KW-0547">Nucleotide-binding</keyword>
<feature type="region of interest" description="Disordered" evidence="12">
    <location>
        <begin position="1"/>
        <end position="34"/>
    </location>
</feature>